<dbReference type="GO" id="GO:0009399">
    <property type="term" value="P:nitrogen fixation"/>
    <property type="evidence" value="ECO:0007669"/>
    <property type="project" value="InterPro"/>
</dbReference>
<dbReference type="InterPro" id="IPR003731">
    <property type="entry name" value="Di-Nase_FeMo-co_biosynth"/>
</dbReference>
<dbReference type="Proteomes" id="UP000009045">
    <property type="component" value="Plasmid pSmeSM11c"/>
</dbReference>
<dbReference type="InterPro" id="IPR034169">
    <property type="entry name" value="NifX-like"/>
</dbReference>
<dbReference type="EMBL" id="CP001831">
    <property type="protein sequence ID" value="AEH82193.1"/>
    <property type="molecule type" value="Genomic_DNA"/>
</dbReference>
<protein>
    <submittedName>
        <fullName evidence="4">NifX iron-molybdenum cluster-binding protein</fullName>
    </submittedName>
</protein>
<geneLocation type="plasmid" evidence="4 5">
    <name>pSmeSM11c</name>
</geneLocation>
<dbReference type="SUPFAM" id="SSF53146">
    <property type="entry name" value="Nitrogenase accessory factor-like"/>
    <property type="match status" value="1"/>
</dbReference>
<evidence type="ECO:0000256" key="1">
    <source>
        <dbReference type="ARBA" id="ARBA00010285"/>
    </source>
</evidence>
<dbReference type="Gene3D" id="3.30.420.130">
    <property type="entry name" value="Dinitrogenase iron-molybdenum cofactor biosynthesis domain"/>
    <property type="match status" value="1"/>
</dbReference>
<dbReference type="InterPro" id="IPR013480">
    <property type="entry name" value="NifX"/>
</dbReference>
<dbReference type="PANTHER" id="PTHR33937:SF1">
    <property type="entry name" value="IRON-MOLIBDENUM COFACTOR PROCESSING PROTEIN"/>
    <property type="match status" value="1"/>
</dbReference>
<dbReference type="HOGENOM" id="CLU_104194_3_0_5"/>
<dbReference type="RefSeq" id="WP_014531681.1">
    <property type="nucleotide sequence ID" value="NC_017327.1"/>
</dbReference>
<proteinExistence type="inferred from homology"/>
<organism evidence="4 5">
    <name type="scientific">Sinorhizobium meliloti (strain SM11)</name>
    <dbReference type="NCBI Taxonomy" id="707241"/>
    <lineage>
        <taxon>Bacteria</taxon>
        <taxon>Pseudomonadati</taxon>
        <taxon>Pseudomonadota</taxon>
        <taxon>Alphaproteobacteria</taxon>
        <taxon>Hyphomicrobiales</taxon>
        <taxon>Rhizobiaceae</taxon>
        <taxon>Sinorhizobium/Ensifer group</taxon>
        <taxon>Sinorhizobium</taxon>
    </lineage>
</organism>
<dbReference type="PATRIC" id="fig|707241.3.peg.5060"/>
<keyword evidence="4" id="KW-0614">Plasmid</keyword>
<dbReference type="InterPro" id="IPR036105">
    <property type="entry name" value="DiNase_FeMo-co_biosyn_sf"/>
</dbReference>
<evidence type="ECO:0000259" key="3">
    <source>
        <dbReference type="Pfam" id="PF02579"/>
    </source>
</evidence>
<comment type="similarity">
    <text evidence="1">Belongs to the NifX/NifY family.</text>
</comment>
<dbReference type="CDD" id="cd00853">
    <property type="entry name" value="NifX"/>
    <property type="match status" value="1"/>
</dbReference>
<evidence type="ECO:0000313" key="4">
    <source>
        <dbReference type="EMBL" id="AEH82193.1"/>
    </source>
</evidence>
<accession>F7XF68</accession>
<gene>
    <name evidence="4" type="primary">nifX</name>
    <name evidence="4" type="ordered locus">SM11_pC1120</name>
</gene>
<dbReference type="AlphaFoldDB" id="F7XF68"/>
<sequence>MISIRRLSLVSDQSQREISDRPVGALRIAIATEDMKGLNAHFGSAKRFAIYDVTAHKSQFMEAIEFDDASDESGRHRTEGDGRIRSRVSALKGCQLLFCLAIGGPSAAKVISAKIHPIKAQQAVSMSQVLSSVQTMLQTAPPPWLRKMLADAGAAKKRADFEDETE</sequence>
<feature type="domain" description="Dinitrogenase iron-molybdenum cofactor biosynthesis" evidence="3">
    <location>
        <begin position="37"/>
        <end position="134"/>
    </location>
</feature>
<dbReference type="NCBIfam" id="TIGR02663">
    <property type="entry name" value="nifX"/>
    <property type="match status" value="1"/>
</dbReference>
<dbReference type="Pfam" id="PF02579">
    <property type="entry name" value="Nitro_FeMo-Co"/>
    <property type="match status" value="1"/>
</dbReference>
<reference evidence="4 5" key="1">
    <citation type="journal article" date="2011" name="J. Biotechnol.">
        <title>The complete genome sequence of the dominant Sinorhizobium meliloti field isolate SM11 extends the S. meliloti pan-genome.</title>
        <authorList>
            <person name="Schneiker-Bekel S."/>
            <person name="Wibberg D."/>
            <person name="Bekel T."/>
            <person name="Blom J."/>
            <person name="Linke B."/>
            <person name="Neuweger H."/>
            <person name="Stiens M."/>
            <person name="Vorholter F.J."/>
            <person name="Weidner S."/>
            <person name="Goesmann A."/>
            <person name="Puhler A."/>
            <person name="Schluter A."/>
        </authorList>
    </citation>
    <scope>NUCLEOTIDE SEQUENCE [LARGE SCALE GENOMIC DNA]</scope>
    <source>
        <strain evidence="4 5">SM11</strain>
        <plasmid evidence="5">pSmeSM11c</plasmid>
    </source>
</reference>
<evidence type="ECO:0000313" key="5">
    <source>
        <dbReference type="Proteomes" id="UP000009045"/>
    </source>
</evidence>
<dbReference type="PANTHER" id="PTHR33937">
    <property type="entry name" value="IRON-MOLYBDENUM PROTEIN-RELATED-RELATED"/>
    <property type="match status" value="1"/>
</dbReference>
<keyword evidence="2" id="KW-0535">Nitrogen fixation</keyword>
<dbReference type="GO" id="GO:0051540">
    <property type="term" value="F:metal cluster binding"/>
    <property type="evidence" value="ECO:0007669"/>
    <property type="project" value="InterPro"/>
</dbReference>
<evidence type="ECO:0000256" key="2">
    <source>
        <dbReference type="ARBA" id="ARBA00023231"/>
    </source>
</evidence>
<name>F7XF68_SINMM</name>
<dbReference type="KEGG" id="smx:SM11_pC1120"/>
<dbReference type="InterPro" id="IPR051840">
    <property type="entry name" value="NifX/NifY_domain"/>
</dbReference>